<evidence type="ECO:0000313" key="1">
    <source>
        <dbReference type="EMBL" id="KPL83132.1"/>
    </source>
</evidence>
<dbReference type="STRING" id="869279.SE15_07635"/>
<protein>
    <recommendedName>
        <fullName evidence="3">DUF192 domain-containing protein</fullName>
    </recommendedName>
</protein>
<dbReference type="AlphaFoldDB" id="A0A0P6XIW2"/>
<dbReference type="OrthoDB" id="9813379at2"/>
<keyword evidence="2" id="KW-1185">Reference proteome</keyword>
<gene>
    <name evidence="1" type="ORF">SE15_07635</name>
</gene>
<dbReference type="EMBL" id="LGKO01000004">
    <property type="protein sequence ID" value="KPL83132.1"/>
    <property type="molecule type" value="Genomic_DNA"/>
</dbReference>
<comment type="caution">
    <text evidence="1">The sequence shown here is derived from an EMBL/GenBank/DDBJ whole genome shotgun (WGS) entry which is preliminary data.</text>
</comment>
<dbReference type="RefSeq" id="WP_054521522.1">
    <property type="nucleotide sequence ID" value="NZ_LGKO01000004.1"/>
</dbReference>
<dbReference type="Proteomes" id="UP000050544">
    <property type="component" value="Unassembled WGS sequence"/>
</dbReference>
<dbReference type="InterPro" id="IPR003795">
    <property type="entry name" value="DUF192"/>
</dbReference>
<dbReference type="Pfam" id="PF02643">
    <property type="entry name" value="DUF192"/>
    <property type="match status" value="1"/>
</dbReference>
<proteinExistence type="predicted"/>
<evidence type="ECO:0000313" key="2">
    <source>
        <dbReference type="Proteomes" id="UP000050544"/>
    </source>
</evidence>
<accession>A0A0P6XIW2</accession>
<name>A0A0P6XIW2_9CHLR</name>
<reference evidence="1 2" key="1">
    <citation type="submission" date="2015-07" db="EMBL/GenBank/DDBJ databases">
        <title>Whole genome sequence of Thermanaerothrix daxensis DSM 23592.</title>
        <authorList>
            <person name="Hemp J."/>
            <person name="Ward L.M."/>
            <person name="Pace L.A."/>
            <person name="Fischer W.W."/>
        </authorList>
    </citation>
    <scope>NUCLEOTIDE SEQUENCE [LARGE SCALE GENOMIC DNA]</scope>
    <source>
        <strain evidence="1 2">GNS-1</strain>
    </source>
</reference>
<dbReference type="Gene3D" id="2.60.120.1140">
    <property type="entry name" value="Protein of unknown function DUF192"/>
    <property type="match status" value="1"/>
</dbReference>
<dbReference type="PANTHER" id="PTHR37953">
    <property type="entry name" value="UPF0127 PROTEIN MJ1496"/>
    <property type="match status" value="1"/>
</dbReference>
<organism evidence="1 2">
    <name type="scientific">Thermanaerothrix daxensis</name>
    <dbReference type="NCBI Taxonomy" id="869279"/>
    <lineage>
        <taxon>Bacteria</taxon>
        <taxon>Bacillati</taxon>
        <taxon>Chloroflexota</taxon>
        <taxon>Anaerolineae</taxon>
        <taxon>Anaerolineales</taxon>
        <taxon>Anaerolineaceae</taxon>
        <taxon>Thermanaerothrix</taxon>
    </lineage>
</organism>
<evidence type="ECO:0008006" key="3">
    <source>
        <dbReference type="Google" id="ProtNLM"/>
    </source>
</evidence>
<dbReference type="PANTHER" id="PTHR37953:SF1">
    <property type="entry name" value="UPF0127 PROTEIN MJ1496"/>
    <property type="match status" value="1"/>
</dbReference>
<sequence length="122" mass="14336">MPLGIIQNLTRPLEIPLRVRVCSSYWERLRGLMFHPRLAPYEGILLVEPEEGRFQAAIHMLFMRFDIAVVWINRAGRVVDVRHARPWKGIYMPQQPASYILEIHPIHLSHFRVSDEVEITIL</sequence>
<dbReference type="InterPro" id="IPR038695">
    <property type="entry name" value="Saro_0823-like_sf"/>
</dbReference>